<dbReference type="Proteomes" id="UP000477386">
    <property type="component" value="Unassembled WGS sequence"/>
</dbReference>
<protein>
    <submittedName>
        <fullName evidence="1">Uncharacterized protein</fullName>
    </submittedName>
</protein>
<reference evidence="1 2" key="1">
    <citation type="submission" date="2020-02" db="EMBL/GenBank/DDBJ databases">
        <title>Draft genome sequence of two Spirosoma agri KCTC 52727 and Spirosoma terrae KCTC 52035.</title>
        <authorList>
            <person name="Rojas J."/>
            <person name="Ambika Manirajan B."/>
            <person name="Ratering S."/>
            <person name="Suarez C."/>
            <person name="Schnell S."/>
        </authorList>
    </citation>
    <scope>NUCLEOTIDE SEQUENCE [LARGE SCALE GENOMIC DNA]</scope>
    <source>
        <strain evidence="1 2">KCTC 52727</strain>
    </source>
</reference>
<evidence type="ECO:0000313" key="1">
    <source>
        <dbReference type="EMBL" id="NEU68308.1"/>
    </source>
</evidence>
<name>A0A6M0IJ70_9BACT</name>
<dbReference type="EMBL" id="JAAGNZ010000001">
    <property type="protein sequence ID" value="NEU68308.1"/>
    <property type="molecule type" value="Genomic_DNA"/>
</dbReference>
<gene>
    <name evidence="1" type="ORF">GK091_15555</name>
</gene>
<dbReference type="AlphaFoldDB" id="A0A6M0IJ70"/>
<organism evidence="1 2">
    <name type="scientific">Spirosoma agri</name>
    <dbReference type="NCBI Taxonomy" id="1987381"/>
    <lineage>
        <taxon>Bacteria</taxon>
        <taxon>Pseudomonadati</taxon>
        <taxon>Bacteroidota</taxon>
        <taxon>Cytophagia</taxon>
        <taxon>Cytophagales</taxon>
        <taxon>Cytophagaceae</taxon>
        <taxon>Spirosoma</taxon>
    </lineage>
</organism>
<evidence type="ECO:0000313" key="2">
    <source>
        <dbReference type="Proteomes" id="UP000477386"/>
    </source>
</evidence>
<dbReference type="RefSeq" id="WP_164040021.1">
    <property type="nucleotide sequence ID" value="NZ_JAAGNZ010000001.1"/>
</dbReference>
<comment type="caution">
    <text evidence="1">The sequence shown here is derived from an EMBL/GenBank/DDBJ whole genome shotgun (WGS) entry which is preliminary data.</text>
</comment>
<accession>A0A6M0IJ70</accession>
<proteinExistence type="predicted"/>
<sequence length="82" mass="9644">MESLLFDFVQDIIALNSVEGFIKQYRKNLDLVGDKALAYELTEQSHEKWYKGRRMYSDRSTFHVVLSRYYAATKARQETVAC</sequence>
<keyword evidence="2" id="KW-1185">Reference proteome</keyword>